<dbReference type="Proteomes" id="UP000509241">
    <property type="component" value="Chromosome"/>
</dbReference>
<dbReference type="Pfam" id="PF00582">
    <property type="entry name" value="Usp"/>
    <property type="match status" value="1"/>
</dbReference>
<dbReference type="InterPro" id="IPR006016">
    <property type="entry name" value="UspA"/>
</dbReference>
<proteinExistence type="predicted"/>
<dbReference type="SUPFAM" id="SSF52402">
    <property type="entry name" value="Adenine nucleotide alpha hydrolases-like"/>
    <property type="match status" value="1"/>
</dbReference>
<feature type="domain" description="UspA" evidence="1">
    <location>
        <begin position="11"/>
        <end position="97"/>
    </location>
</feature>
<dbReference type="GeneID" id="56032024"/>
<dbReference type="Gene3D" id="3.40.50.620">
    <property type="entry name" value="HUPs"/>
    <property type="match status" value="1"/>
</dbReference>
<dbReference type="InterPro" id="IPR014729">
    <property type="entry name" value="Rossmann-like_a/b/a_fold"/>
</dbReference>
<dbReference type="AlphaFoldDB" id="A0A7D5K4M3"/>
<protein>
    <submittedName>
        <fullName evidence="2">Universal stress protein</fullName>
    </submittedName>
</protein>
<dbReference type="KEGG" id="haly:HYG82_01995"/>
<gene>
    <name evidence="2" type="ORF">HYG82_01995</name>
</gene>
<organism evidence="2 3">
    <name type="scientific">Natrinema halophilum</name>
    <dbReference type="NCBI Taxonomy" id="1699371"/>
    <lineage>
        <taxon>Archaea</taxon>
        <taxon>Methanobacteriati</taxon>
        <taxon>Methanobacteriota</taxon>
        <taxon>Stenosarchaea group</taxon>
        <taxon>Halobacteria</taxon>
        <taxon>Halobacteriales</taxon>
        <taxon>Natrialbaceae</taxon>
        <taxon>Natrinema</taxon>
    </lineage>
</organism>
<dbReference type="RefSeq" id="WP_179259445.1">
    <property type="nucleotide sequence ID" value="NZ_CP058601.1"/>
</dbReference>
<reference evidence="2 3" key="1">
    <citation type="submission" date="2020-07" db="EMBL/GenBank/DDBJ databases">
        <authorList>
            <person name="Cui H."/>
        </authorList>
    </citation>
    <scope>NUCLEOTIDE SEQUENCE [LARGE SCALE GENOMIC DNA]</scope>
    <source>
        <strain evidence="2 3">YPL8</strain>
    </source>
</reference>
<keyword evidence="3" id="KW-1185">Reference proteome</keyword>
<sequence>MFVSAKSSPTYGDILVPTDGSDSSEAAVGEALEIADRNATTADFLYVVNAGAEMSAGPSGSIAPQLTETLEEEEAESTLDSATNEADGAGVNYDRITIMYSIRRTASQQSVVEFAFTDRLIPIAFRTAVPQSS</sequence>
<accession>A0A7D5K4M3</accession>
<evidence type="ECO:0000313" key="2">
    <source>
        <dbReference type="EMBL" id="QLG47703.1"/>
    </source>
</evidence>
<dbReference type="EMBL" id="CP058601">
    <property type="protein sequence ID" value="QLG47703.1"/>
    <property type="molecule type" value="Genomic_DNA"/>
</dbReference>
<name>A0A7D5K4M3_9EURY</name>
<dbReference type="OrthoDB" id="105697at2157"/>
<evidence type="ECO:0000313" key="3">
    <source>
        <dbReference type="Proteomes" id="UP000509241"/>
    </source>
</evidence>
<evidence type="ECO:0000259" key="1">
    <source>
        <dbReference type="Pfam" id="PF00582"/>
    </source>
</evidence>